<accession>A0AB36B8U3</accession>
<dbReference type="RefSeq" id="WP_161129311.1">
    <property type="nucleotide sequence ID" value="NZ_JANFXU010000007.1"/>
</dbReference>
<feature type="transmembrane region" description="Helical" evidence="1">
    <location>
        <begin position="37"/>
        <end position="57"/>
    </location>
</feature>
<reference evidence="2" key="1">
    <citation type="journal article" date="2019" name="Nat. Med.">
        <title>A library of human gut bacterial isolates paired with longitudinal multiomics data enables mechanistic microbiome research.</title>
        <authorList>
            <person name="Poyet M."/>
            <person name="Groussin M."/>
            <person name="Gibbons S.M."/>
            <person name="Avila-Pacheco J."/>
            <person name="Jiang X."/>
            <person name="Kearney S.M."/>
            <person name="Perrotta A.R."/>
            <person name="Berdy B."/>
            <person name="Zhao S."/>
            <person name="Lieberman T.D."/>
            <person name="Swanson P.K."/>
            <person name="Smith M."/>
            <person name="Roesemann S."/>
            <person name="Alexander J.E."/>
            <person name="Rich S.A."/>
            <person name="Livny J."/>
            <person name="Vlamakis H."/>
            <person name="Clish C."/>
            <person name="Bullock K."/>
            <person name="Deik A."/>
            <person name="Scott J."/>
            <person name="Pierce K.A."/>
            <person name="Xavier R.J."/>
            <person name="Alm E.J."/>
        </authorList>
    </citation>
    <scope>NUCLEOTIDE SEQUENCE</scope>
    <source>
        <strain evidence="2">BIOML-A12</strain>
    </source>
</reference>
<evidence type="ECO:0000313" key="2">
    <source>
        <dbReference type="EMBL" id="MZH56825.1"/>
    </source>
</evidence>
<keyword evidence="1" id="KW-0472">Membrane</keyword>
<gene>
    <name evidence="2" type="ORF">GT664_13985</name>
</gene>
<comment type="caution">
    <text evidence="2">The sequence shown here is derived from an EMBL/GenBank/DDBJ whole genome shotgun (WGS) entry which is preliminary data.</text>
</comment>
<evidence type="ECO:0000256" key="1">
    <source>
        <dbReference type="SAM" id="Phobius"/>
    </source>
</evidence>
<proteinExistence type="predicted"/>
<name>A0AB36B8U3_CLOIN</name>
<dbReference type="AlphaFoldDB" id="A0AB36B8U3"/>
<feature type="transmembrane region" description="Helical" evidence="1">
    <location>
        <begin position="6"/>
        <end position="25"/>
    </location>
</feature>
<organism evidence="2 3">
    <name type="scientific">Clostridium innocuum</name>
    <dbReference type="NCBI Taxonomy" id="1522"/>
    <lineage>
        <taxon>Bacteria</taxon>
        <taxon>Bacillati</taxon>
        <taxon>Bacillota</taxon>
        <taxon>Clostridia</taxon>
        <taxon>Eubacteriales</taxon>
        <taxon>Clostridiaceae</taxon>
        <taxon>Clostridium</taxon>
    </lineage>
</organism>
<sequence>MGHELTNLFILAGSLFLLFIGYLAYQLASTEKGTRNLLLFFVICILIFIFSIHFLMYRFENASEAQPKIIEKYEIVRGKTEQLIQGKGIGLLTVYNMSLSENNQFGFYYYNQDGDIERMSINFDDIKIKEVEEDTARLEVYVEQETNTYCSVLLGCETETKPISNEQYMLIVPKGTITGSDELVFE</sequence>
<dbReference type="EMBL" id="WWTN01000025">
    <property type="protein sequence ID" value="MZH56825.1"/>
    <property type="molecule type" value="Genomic_DNA"/>
</dbReference>
<keyword evidence="1" id="KW-0812">Transmembrane</keyword>
<evidence type="ECO:0000313" key="3">
    <source>
        <dbReference type="Proteomes" id="UP000604383"/>
    </source>
</evidence>
<dbReference type="Proteomes" id="UP000604383">
    <property type="component" value="Unassembled WGS sequence"/>
</dbReference>
<keyword evidence="1" id="KW-1133">Transmembrane helix</keyword>
<protein>
    <submittedName>
        <fullName evidence="2">Uncharacterized protein</fullName>
    </submittedName>
</protein>